<protein>
    <submittedName>
        <fullName evidence="1">Uncharacterized protein</fullName>
    </submittedName>
</protein>
<evidence type="ECO:0000313" key="1">
    <source>
        <dbReference type="EMBL" id="EMN01189.1"/>
    </source>
</evidence>
<sequence length="43" mass="5019">MTTLRITVTSTMMGRIKDQESTQPNWKSTNMSIFKTEMVPQRI</sequence>
<name>A0ABP2TAE6_9LEPT</name>
<keyword evidence="2" id="KW-1185">Reference proteome</keyword>
<comment type="caution">
    <text evidence="1">The sequence shown here is derived from an EMBL/GenBank/DDBJ whole genome shotgun (WGS) entry which is preliminary data.</text>
</comment>
<dbReference type="EMBL" id="AHMH02000058">
    <property type="protein sequence ID" value="EMN01189.1"/>
    <property type="molecule type" value="Genomic_DNA"/>
</dbReference>
<organism evidence="1 2">
    <name type="scientific">Leptospira noguchii str. 2007001578</name>
    <dbReference type="NCBI Taxonomy" id="1049974"/>
    <lineage>
        <taxon>Bacteria</taxon>
        <taxon>Pseudomonadati</taxon>
        <taxon>Spirochaetota</taxon>
        <taxon>Spirochaetia</taxon>
        <taxon>Leptospirales</taxon>
        <taxon>Leptospiraceae</taxon>
        <taxon>Leptospira</taxon>
    </lineage>
</organism>
<reference evidence="1 2" key="1">
    <citation type="submission" date="2013-01" db="EMBL/GenBank/DDBJ databases">
        <authorList>
            <person name="Harkins D.M."/>
            <person name="Durkin A.S."/>
            <person name="Brinkac L.M."/>
            <person name="Haft D.H."/>
            <person name="Selengut J.D."/>
            <person name="Sanka R."/>
            <person name="DePew J."/>
            <person name="Purushe J."/>
            <person name="Whelen A.C."/>
            <person name="Vinetz J.M."/>
            <person name="Sutton G.G."/>
            <person name="Nierman W.C."/>
            <person name="Fouts D.E."/>
        </authorList>
    </citation>
    <scope>NUCLEOTIDE SEQUENCE [LARGE SCALE GENOMIC DNA]</scope>
    <source>
        <strain evidence="1 2">2007001578</strain>
    </source>
</reference>
<gene>
    <name evidence="1" type="ORF">LEP1GSC035_0301</name>
</gene>
<accession>A0ABP2TAE6</accession>
<dbReference type="Proteomes" id="UP000012099">
    <property type="component" value="Unassembled WGS sequence"/>
</dbReference>
<evidence type="ECO:0000313" key="2">
    <source>
        <dbReference type="Proteomes" id="UP000012099"/>
    </source>
</evidence>
<proteinExistence type="predicted"/>